<feature type="transmembrane region" description="Helical" evidence="2">
    <location>
        <begin position="113"/>
        <end position="132"/>
    </location>
</feature>
<feature type="transmembrane region" description="Helical" evidence="2">
    <location>
        <begin position="177"/>
        <end position="201"/>
    </location>
</feature>
<feature type="transmembrane region" description="Helical" evidence="2">
    <location>
        <begin position="237"/>
        <end position="258"/>
    </location>
</feature>
<feature type="transmembrane region" description="Helical" evidence="2">
    <location>
        <begin position="285"/>
        <end position="305"/>
    </location>
</feature>
<keyword evidence="2" id="KW-0812">Transmembrane</keyword>
<feature type="transmembrane region" description="Helical" evidence="2">
    <location>
        <begin position="141"/>
        <end position="162"/>
    </location>
</feature>
<sequence length="433" mass="47147">MERLRRGLRPVTEKTNVTTAELFFDVVFVFAFIQVTTLMTAEHSTLGVVHGLLVLTLLWWSWSLFAWLGNRVRANYGLSRLVILGSTPVLFLLAVTIREVFDDLPGGVDSGLAFVILFVLVRTFYLALRLYASPGLRVRDVFALTLPLSVATGLLLAAAVLLPSSGLPSERVRVGQVVLWGAAVAVDYGFGMALPFPARAIHSARHWTERHNLIIIVVLGEVLVAIGIAGTDLPNTPGLLIASAFAVLVAGALEWIYFDLSTLTGEHALREAEPARRVALARDGYTYLHLPMIAGVMLLSVGLKHTPPLVGNVHAYQRGDPLDELGRYALYGGVALFLVAHAAFQWRLSRRARALVWPRLAAAVTLLALLPVTARISALQALGWLAVTCLVTAVVEVVISRPLRRQLRQALSAEAEHDSPENREAGLDEKGFS</sequence>
<dbReference type="InterPro" id="IPR010640">
    <property type="entry name" value="Low_temperature_requirement_A"/>
</dbReference>
<feature type="region of interest" description="Disordered" evidence="1">
    <location>
        <begin position="412"/>
        <end position="433"/>
    </location>
</feature>
<feature type="transmembrane region" description="Helical" evidence="2">
    <location>
        <begin position="356"/>
        <end position="376"/>
    </location>
</feature>
<name>A0A1C6UA66_9ACTN</name>
<reference evidence="4" key="1">
    <citation type="submission" date="2016-06" db="EMBL/GenBank/DDBJ databases">
        <authorList>
            <person name="Varghese N."/>
            <person name="Submissions Spin"/>
        </authorList>
    </citation>
    <scope>NUCLEOTIDE SEQUENCE [LARGE SCALE GENOMIC DNA]</scope>
    <source>
        <strain evidence="4">DSM 44814</strain>
    </source>
</reference>
<accession>A0A1C6UA66</accession>
<dbReference type="Proteomes" id="UP000199696">
    <property type="component" value="Unassembled WGS sequence"/>
</dbReference>
<evidence type="ECO:0000313" key="4">
    <source>
        <dbReference type="Proteomes" id="UP000199696"/>
    </source>
</evidence>
<feature type="compositionally biased region" description="Basic and acidic residues" evidence="1">
    <location>
        <begin position="414"/>
        <end position="433"/>
    </location>
</feature>
<dbReference type="RefSeq" id="WP_091117905.1">
    <property type="nucleotide sequence ID" value="NZ_FMHY01000002.1"/>
</dbReference>
<dbReference type="PANTHER" id="PTHR36840:SF1">
    <property type="entry name" value="BLL5714 PROTEIN"/>
    <property type="match status" value="1"/>
</dbReference>
<dbReference type="EMBL" id="FMHY01000002">
    <property type="protein sequence ID" value="SCL50985.1"/>
    <property type="molecule type" value="Genomic_DNA"/>
</dbReference>
<organism evidence="3 4">
    <name type="scientific">Micromonospora eburnea</name>
    <dbReference type="NCBI Taxonomy" id="227316"/>
    <lineage>
        <taxon>Bacteria</taxon>
        <taxon>Bacillati</taxon>
        <taxon>Actinomycetota</taxon>
        <taxon>Actinomycetes</taxon>
        <taxon>Micromonosporales</taxon>
        <taxon>Micromonosporaceae</taxon>
        <taxon>Micromonospora</taxon>
    </lineage>
</organism>
<feature type="transmembrane region" description="Helical" evidence="2">
    <location>
        <begin position="213"/>
        <end position="231"/>
    </location>
</feature>
<evidence type="ECO:0000313" key="3">
    <source>
        <dbReference type="EMBL" id="SCL50985.1"/>
    </source>
</evidence>
<keyword evidence="2" id="KW-1133">Transmembrane helix</keyword>
<dbReference type="OrthoDB" id="7698234at2"/>
<keyword evidence="2" id="KW-0472">Membrane</keyword>
<keyword evidence="4" id="KW-1185">Reference proteome</keyword>
<evidence type="ECO:0000256" key="1">
    <source>
        <dbReference type="SAM" id="MobiDB-lite"/>
    </source>
</evidence>
<dbReference type="STRING" id="227316.GA0070604_2258"/>
<dbReference type="AlphaFoldDB" id="A0A1C6UA66"/>
<evidence type="ECO:0000256" key="2">
    <source>
        <dbReference type="SAM" id="Phobius"/>
    </source>
</evidence>
<gene>
    <name evidence="3" type="ORF">GA0070604_2258</name>
</gene>
<dbReference type="PANTHER" id="PTHR36840">
    <property type="entry name" value="BLL5714 PROTEIN"/>
    <property type="match status" value="1"/>
</dbReference>
<proteinExistence type="predicted"/>
<feature type="transmembrane region" description="Helical" evidence="2">
    <location>
        <begin position="382"/>
        <end position="399"/>
    </location>
</feature>
<feature type="transmembrane region" description="Helical" evidence="2">
    <location>
        <begin position="81"/>
        <end position="101"/>
    </location>
</feature>
<feature type="transmembrane region" description="Helical" evidence="2">
    <location>
        <begin position="47"/>
        <end position="69"/>
    </location>
</feature>
<dbReference type="Pfam" id="PF06772">
    <property type="entry name" value="LtrA"/>
    <property type="match status" value="1"/>
</dbReference>
<feature type="transmembrane region" description="Helical" evidence="2">
    <location>
        <begin position="325"/>
        <end position="344"/>
    </location>
</feature>
<feature type="transmembrane region" description="Helical" evidence="2">
    <location>
        <begin position="21"/>
        <end position="41"/>
    </location>
</feature>
<protein>
    <submittedName>
        <fullName evidence="3">Low temperature requirement protein LtrA</fullName>
    </submittedName>
</protein>